<dbReference type="InterPro" id="IPR018060">
    <property type="entry name" value="HTH_AraC"/>
</dbReference>
<evidence type="ECO:0000313" key="5">
    <source>
        <dbReference type="Proteomes" id="UP001139408"/>
    </source>
</evidence>
<dbReference type="PANTHER" id="PTHR40055:SF2">
    <property type="entry name" value="DNA GYRASE INHIBITOR"/>
    <property type="match status" value="1"/>
</dbReference>
<dbReference type="InterPro" id="IPR050908">
    <property type="entry name" value="SmbC-like"/>
</dbReference>
<dbReference type="GO" id="GO:0043565">
    <property type="term" value="F:sequence-specific DNA binding"/>
    <property type="evidence" value="ECO:0007669"/>
    <property type="project" value="InterPro"/>
</dbReference>
<evidence type="ECO:0000256" key="2">
    <source>
        <dbReference type="ARBA" id="ARBA00023163"/>
    </source>
</evidence>
<dbReference type="Pfam" id="PF06445">
    <property type="entry name" value="GyrI-like"/>
    <property type="match status" value="1"/>
</dbReference>
<reference evidence="4" key="1">
    <citation type="submission" date="2022-01" db="EMBL/GenBank/DDBJ databases">
        <title>Whole genome-based taxonomy of the Shewanellaceae.</title>
        <authorList>
            <person name="Martin-Rodriguez A.J."/>
        </authorList>
    </citation>
    <scope>NUCLEOTIDE SEQUENCE</scope>
    <source>
        <strain evidence="4">DSM 23803</strain>
    </source>
</reference>
<organism evidence="4 5">
    <name type="scientific">Shewanella algicola</name>
    <dbReference type="NCBI Taxonomy" id="640633"/>
    <lineage>
        <taxon>Bacteria</taxon>
        <taxon>Pseudomonadati</taxon>
        <taxon>Pseudomonadota</taxon>
        <taxon>Gammaproteobacteria</taxon>
        <taxon>Alteromonadales</taxon>
        <taxon>Shewanellaceae</taxon>
        <taxon>Shewanella</taxon>
    </lineage>
</organism>
<sequence length="301" mass="33654">MSHKLDQAFEKALAYIDSNIAAPLNIDTLATVADLPSCHFQHLFYSLYRLSIEEYVELLKSLQAAHQLGFGEQISLEAIATNLGYNNEADFVDSFTHSIGQSPQSFRQAPDWNNFFAKQQPLKSFQSPQDGMLTADVEIVSMDALTLASVTHNGPGKAMPKTIERFIQWRQKYAVGPNVGRTFNLVHSLPQAQPYHMDIGVSLDEATYSRLASTGLTQEGIETNIIVAGRYAKLSVTTDKQNSNINALLHAGVDYLYRIWLNEQLYSLRNSPLMFERLNVVQVAEPGTELQQAVDIYLPLQ</sequence>
<dbReference type="SUPFAM" id="SSF46689">
    <property type="entry name" value="Homeodomain-like"/>
    <property type="match status" value="1"/>
</dbReference>
<proteinExistence type="predicted"/>
<dbReference type="RefSeq" id="WP_188924978.1">
    <property type="nucleotide sequence ID" value="NZ_BMQI01000017.1"/>
</dbReference>
<dbReference type="PROSITE" id="PS01124">
    <property type="entry name" value="HTH_ARAC_FAMILY_2"/>
    <property type="match status" value="1"/>
</dbReference>
<dbReference type="AlphaFoldDB" id="A0A9X1Z5H3"/>
<evidence type="ECO:0000259" key="3">
    <source>
        <dbReference type="PROSITE" id="PS01124"/>
    </source>
</evidence>
<dbReference type="GO" id="GO:0003700">
    <property type="term" value="F:DNA-binding transcription factor activity"/>
    <property type="evidence" value="ECO:0007669"/>
    <property type="project" value="InterPro"/>
</dbReference>
<dbReference type="Pfam" id="PF12833">
    <property type="entry name" value="HTH_18"/>
    <property type="match status" value="1"/>
</dbReference>
<keyword evidence="2" id="KW-0804">Transcription</keyword>
<dbReference type="SMART" id="SM00871">
    <property type="entry name" value="AraC_E_bind"/>
    <property type="match status" value="1"/>
</dbReference>
<name>A0A9X1Z5H3_9GAMM</name>
<dbReference type="EMBL" id="JAKILJ010000017">
    <property type="protein sequence ID" value="MCL1105427.1"/>
    <property type="molecule type" value="Genomic_DNA"/>
</dbReference>
<dbReference type="InterPro" id="IPR010499">
    <property type="entry name" value="AraC_E-bd"/>
</dbReference>
<protein>
    <submittedName>
        <fullName evidence="4">AraC family transcriptional regulator</fullName>
    </submittedName>
</protein>
<dbReference type="Gene3D" id="3.20.80.10">
    <property type="entry name" value="Regulatory factor, effector binding domain"/>
    <property type="match status" value="1"/>
</dbReference>
<dbReference type="PANTHER" id="PTHR40055">
    <property type="entry name" value="TRANSCRIPTIONAL REGULATOR YGIV-RELATED"/>
    <property type="match status" value="1"/>
</dbReference>
<dbReference type="InterPro" id="IPR009057">
    <property type="entry name" value="Homeodomain-like_sf"/>
</dbReference>
<gene>
    <name evidence="4" type="ORF">L2749_09150</name>
</gene>
<dbReference type="InterPro" id="IPR029442">
    <property type="entry name" value="GyrI-like"/>
</dbReference>
<accession>A0A9X1Z5H3</accession>
<comment type="caution">
    <text evidence="4">The sequence shown here is derived from an EMBL/GenBank/DDBJ whole genome shotgun (WGS) entry which is preliminary data.</text>
</comment>
<keyword evidence="5" id="KW-1185">Reference proteome</keyword>
<dbReference type="Gene3D" id="1.10.10.60">
    <property type="entry name" value="Homeodomain-like"/>
    <property type="match status" value="1"/>
</dbReference>
<dbReference type="SMART" id="SM00342">
    <property type="entry name" value="HTH_ARAC"/>
    <property type="match status" value="1"/>
</dbReference>
<evidence type="ECO:0000256" key="1">
    <source>
        <dbReference type="ARBA" id="ARBA00023015"/>
    </source>
</evidence>
<feature type="domain" description="HTH araC/xylS-type" evidence="3">
    <location>
        <begin position="10"/>
        <end position="109"/>
    </location>
</feature>
<keyword evidence="1" id="KW-0805">Transcription regulation</keyword>
<dbReference type="SUPFAM" id="SSF55136">
    <property type="entry name" value="Probable bacterial effector-binding domain"/>
    <property type="match status" value="1"/>
</dbReference>
<dbReference type="Proteomes" id="UP001139408">
    <property type="component" value="Unassembled WGS sequence"/>
</dbReference>
<evidence type="ECO:0000313" key="4">
    <source>
        <dbReference type="EMBL" id="MCL1105427.1"/>
    </source>
</evidence>
<dbReference type="InterPro" id="IPR011256">
    <property type="entry name" value="Reg_factor_effector_dom_sf"/>
</dbReference>